<reference evidence="3" key="1">
    <citation type="submission" date="2019-08" db="EMBL/GenBank/DDBJ databases">
        <title>The improved chromosome-level genome for the pearl oyster Pinctada fucata martensii using PacBio sequencing and Hi-C.</title>
        <authorList>
            <person name="Zheng Z."/>
        </authorList>
    </citation>
    <scope>NUCLEOTIDE SEQUENCE</scope>
    <source>
        <strain evidence="3">ZZ-2019</strain>
        <tissue evidence="3">Adductor muscle</tissue>
    </source>
</reference>
<dbReference type="InterPro" id="IPR000315">
    <property type="entry name" value="Znf_B-box"/>
</dbReference>
<organism evidence="3 4">
    <name type="scientific">Pinctada imbricata</name>
    <name type="common">Atlantic pearl-oyster</name>
    <name type="synonym">Pinctada martensii</name>
    <dbReference type="NCBI Taxonomy" id="66713"/>
    <lineage>
        <taxon>Eukaryota</taxon>
        <taxon>Metazoa</taxon>
        <taxon>Spiralia</taxon>
        <taxon>Lophotrochozoa</taxon>
        <taxon>Mollusca</taxon>
        <taxon>Bivalvia</taxon>
        <taxon>Autobranchia</taxon>
        <taxon>Pteriomorphia</taxon>
        <taxon>Pterioida</taxon>
        <taxon>Pterioidea</taxon>
        <taxon>Pteriidae</taxon>
        <taxon>Pinctada</taxon>
    </lineage>
</organism>
<proteinExistence type="predicted"/>
<evidence type="ECO:0000259" key="2">
    <source>
        <dbReference type="PROSITE" id="PS50119"/>
    </source>
</evidence>
<dbReference type="InterPro" id="IPR011042">
    <property type="entry name" value="6-blade_b-propeller_TolB-like"/>
</dbReference>
<keyword evidence="1" id="KW-0863">Zinc-finger</keyword>
<dbReference type="Pfam" id="PF00643">
    <property type="entry name" value="zf-B_box"/>
    <property type="match status" value="1"/>
</dbReference>
<comment type="caution">
    <text evidence="3">The sequence shown here is derived from an EMBL/GenBank/DDBJ whole genome shotgun (WGS) entry which is preliminary data.</text>
</comment>
<feature type="domain" description="B box-type" evidence="2">
    <location>
        <begin position="14"/>
        <end position="49"/>
    </location>
</feature>
<evidence type="ECO:0000256" key="1">
    <source>
        <dbReference type="PROSITE-ProRule" id="PRU00024"/>
    </source>
</evidence>
<dbReference type="CDD" id="cd19756">
    <property type="entry name" value="Bbox2"/>
    <property type="match status" value="1"/>
</dbReference>
<gene>
    <name evidence="3" type="ORF">FSP39_005271</name>
</gene>
<dbReference type="AlphaFoldDB" id="A0AA89CCI8"/>
<name>A0AA89CCI8_PINIB</name>
<keyword evidence="4" id="KW-1185">Reference proteome</keyword>
<dbReference type="Gene3D" id="2.120.10.30">
    <property type="entry name" value="TolB, C-terminal domain"/>
    <property type="match status" value="1"/>
</dbReference>
<keyword evidence="1" id="KW-0479">Metal-binding</keyword>
<sequence>MSFLLRAQAATPNCTKHPDEELDTFCIPCGERVCVSCRGTHQGHEWLRMKRLVQMVRQNEMTRCQELTEMVNKIKSSKAVSSRQKEKEKIRGVQRDLKSMVDDIAEMMVSMVDGEDGEGQTDIPQETRKLELMLDFFQNHLQEADGNVIMEMEEEFYKKKEILSSLQTTTWGVQFVEGTPSRDTLQHMFGKVVKEDSSNQDDTLEVKVSEISHFTHVDDSAFIKSISAVSRTEAWINRKIIHQIDKVDSTGAVIQERKLPTYLTNFIIEDNNDIVYTLFGDKMIRRCSSSSGTVSDVISTAPLHPRGICRIVQNINLDLCVVDRVDKEFRSRLVVVSITSKLRFTYTGQPALKEMFVCDDVTCDNHGRILLTDLDNHAVHLLREDGHFLQYVLTKQSPLWCPRSLGLHGDTLWVGCSKGVVRVYKYKDLES</sequence>
<dbReference type="PROSITE" id="PS50119">
    <property type="entry name" value="ZF_BBOX"/>
    <property type="match status" value="1"/>
</dbReference>
<dbReference type="EMBL" id="VSWD01000003">
    <property type="protein sequence ID" value="KAK3105773.1"/>
    <property type="molecule type" value="Genomic_DNA"/>
</dbReference>
<dbReference type="GO" id="GO:0008270">
    <property type="term" value="F:zinc ion binding"/>
    <property type="evidence" value="ECO:0007669"/>
    <property type="project" value="UniProtKB-KW"/>
</dbReference>
<dbReference type="SUPFAM" id="SSF57845">
    <property type="entry name" value="B-box zinc-binding domain"/>
    <property type="match status" value="1"/>
</dbReference>
<accession>A0AA89CCI8</accession>
<evidence type="ECO:0000313" key="4">
    <source>
        <dbReference type="Proteomes" id="UP001186944"/>
    </source>
</evidence>
<evidence type="ECO:0000313" key="3">
    <source>
        <dbReference type="EMBL" id="KAK3105773.1"/>
    </source>
</evidence>
<dbReference type="Gene3D" id="3.30.160.60">
    <property type="entry name" value="Classic Zinc Finger"/>
    <property type="match status" value="1"/>
</dbReference>
<keyword evidence="1" id="KW-0862">Zinc</keyword>
<dbReference type="Proteomes" id="UP001186944">
    <property type="component" value="Unassembled WGS sequence"/>
</dbReference>
<protein>
    <recommendedName>
        <fullName evidence="2">B box-type domain-containing protein</fullName>
    </recommendedName>
</protein>
<dbReference type="SUPFAM" id="SSF101898">
    <property type="entry name" value="NHL repeat"/>
    <property type="match status" value="1"/>
</dbReference>